<gene>
    <name evidence="3" type="ORF">MNBD_BACTEROID03-1449</name>
</gene>
<evidence type="ECO:0000259" key="2">
    <source>
        <dbReference type="Pfam" id="PF01609"/>
    </source>
</evidence>
<dbReference type="InterPro" id="IPR012337">
    <property type="entry name" value="RNaseH-like_sf"/>
</dbReference>
<accession>A0A3B0TXG7</accession>
<proteinExistence type="predicted"/>
<keyword evidence="1" id="KW-1133">Transmembrane helix</keyword>
<dbReference type="GO" id="GO:0004803">
    <property type="term" value="F:transposase activity"/>
    <property type="evidence" value="ECO:0007669"/>
    <property type="project" value="InterPro"/>
</dbReference>
<feature type="transmembrane region" description="Helical" evidence="1">
    <location>
        <begin position="112"/>
        <end position="133"/>
    </location>
</feature>
<reference evidence="3" key="1">
    <citation type="submission" date="2018-06" db="EMBL/GenBank/DDBJ databases">
        <authorList>
            <person name="Zhirakovskaya E."/>
        </authorList>
    </citation>
    <scope>NUCLEOTIDE SEQUENCE</scope>
</reference>
<dbReference type="InterPro" id="IPR047658">
    <property type="entry name" value="IS4-like_transpos"/>
</dbReference>
<keyword evidence="1" id="KW-0472">Membrane</keyword>
<dbReference type="SUPFAM" id="SSF53098">
    <property type="entry name" value="Ribonuclease H-like"/>
    <property type="match status" value="1"/>
</dbReference>
<evidence type="ECO:0000256" key="1">
    <source>
        <dbReference type="SAM" id="Phobius"/>
    </source>
</evidence>
<protein>
    <recommendedName>
        <fullName evidence="2">Transposase IS4-like domain-containing protein</fullName>
    </recommendedName>
</protein>
<feature type="non-terminal residue" evidence="3">
    <location>
        <position position="278"/>
    </location>
</feature>
<feature type="domain" description="Transposase IS4-like" evidence="2">
    <location>
        <begin position="153"/>
        <end position="276"/>
    </location>
</feature>
<dbReference type="InterPro" id="IPR002559">
    <property type="entry name" value="Transposase_11"/>
</dbReference>
<organism evidence="3">
    <name type="scientific">hydrothermal vent metagenome</name>
    <dbReference type="NCBI Taxonomy" id="652676"/>
    <lineage>
        <taxon>unclassified sequences</taxon>
        <taxon>metagenomes</taxon>
        <taxon>ecological metagenomes</taxon>
    </lineage>
</organism>
<dbReference type="NCBIfam" id="NF033591">
    <property type="entry name" value="transpos_IS4_2"/>
    <property type="match status" value="1"/>
</dbReference>
<sequence length="278" mass="32113">MEKTNACLKNNELTAVLNTHFQGKLNLARVKLISLFVCSLCKVRTVTFDKLANAFDAHARSDSSLRRIQRFIADYALDGDLIAKLVFSLLPEQGRIKPTIDRTNWKFGKTDINIFMLGVVYQGVAFPLLFTMLDKRGNSNSQERVDLIERFVRLFGKECIECLVADREFVGEKWIAYLNREQIRYHIRIRNNFKVYLPRKGKEIKASWPFNDLKAGQYGHYDKTVSINGQYCYLSGCKLQKGGFLIIVSFNRPEEAQADYAERWQIEMCFKAMKSSGF</sequence>
<evidence type="ECO:0000313" key="3">
    <source>
        <dbReference type="EMBL" id="VAW16809.1"/>
    </source>
</evidence>
<name>A0A3B0TXG7_9ZZZZ</name>
<dbReference type="GO" id="GO:0006313">
    <property type="term" value="P:DNA transposition"/>
    <property type="evidence" value="ECO:0007669"/>
    <property type="project" value="InterPro"/>
</dbReference>
<keyword evidence="1" id="KW-0812">Transmembrane</keyword>
<dbReference type="Pfam" id="PF01609">
    <property type="entry name" value="DDE_Tnp_1"/>
    <property type="match status" value="1"/>
</dbReference>
<dbReference type="AlphaFoldDB" id="A0A3B0TXG7"/>
<dbReference type="GO" id="GO:0003677">
    <property type="term" value="F:DNA binding"/>
    <property type="evidence" value="ECO:0007669"/>
    <property type="project" value="InterPro"/>
</dbReference>
<dbReference type="EMBL" id="UOEL01000136">
    <property type="protein sequence ID" value="VAW16809.1"/>
    <property type="molecule type" value="Genomic_DNA"/>
</dbReference>